<reference evidence="4 5" key="1">
    <citation type="submission" date="2021-06" db="EMBL/GenBank/DDBJ databases">
        <authorList>
            <person name="Sun Q."/>
            <person name="Li D."/>
        </authorList>
    </citation>
    <scope>NUCLEOTIDE SEQUENCE [LARGE SCALE GENOMIC DNA]</scope>
    <source>
        <strain evidence="4 5">MSJ-4</strain>
    </source>
</reference>
<dbReference type="EMBL" id="JAHLQL010000001">
    <property type="protein sequence ID" value="MBU5590474.1"/>
    <property type="molecule type" value="Genomic_DNA"/>
</dbReference>
<dbReference type="InterPro" id="IPR029052">
    <property type="entry name" value="Metallo-depent_PP-like"/>
</dbReference>
<dbReference type="PANTHER" id="PTHR31302">
    <property type="entry name" value="TRANSMEMBRANE PROTEIN WITH METALLOPHOSPHOESTERASE DOMAIN-RELATED"/>
    <property type="match status" value="1"/>
</dbReference>
<evidence type="ECO:0000256" key="1">
    <source>
        <dbReference type="ARBA" id="ARBA00022723"/>
    </source>
</evidence>
<dbReference type="InterPro" id="IPR004843">
    <property type="entry name" value="Calcineurin-like_PHP"/>
</dbReference>
<dbReference type="SUPFAM" id="SSF56300">
    <property type="entry name" value="Metallo-dependent phosphatases"/>
    <property type="match status" value="1"/>
</dbReference>
<dbReference type="InterPro" id="IPR051158">
    <property type="entry name" value="Metallophosphoesterase_sf"/>
</dbReference>
<evidence type="ECO:0000256" key="2">
    <source>
        <dbReference type="ARBA" id="ARBA00022801"/>
    </source>
</evidence>
<sequence>MNFTKFTKLNLKSAKLQKGSSIKIIQITDFHNSQSNLIKNRIRKMLYKNAYDIVVLTGDIIDRETRDYQNTISFIRELMDINRRVKFFYVKGNHEWRNKYKLGFIEELEAIGVSILNNKNEVLNIDHNLINICGIDNYSTGNHDFEKAFQDMDIKNYTLLLSHCPDIVNEDDFIKADLVLCGHTHGGQIRLPFIGAIVAPGQGFFPKYNKGLYKFCKCKLYIDSGVGTSRIPLRFFNRSQITFLTIESDK</sequence>
<dbReference type="Proteomes" id="UP000736583">
    <property type="component" value="Unassembled WGS sequence"/>
</dbReference>
<evidence type="ECO:0000259" key="3">
    <source>
        <dbReference type="Pfam" id="PF00149"/>
    </source>
</evidence>
<dbReference type="PANTHER" id="PTHR31302:SF31">
    <property type="entry name" value="PHOSPHODIESTERASE YAEI"/>
    <property type="match status" value="1"/>
</dbReference>
<gene>
    <name evidence="4" type="ORF">KQI89_01725</name>
</gene>
<dbReference type="Gene3D" id="3.60.21.10">
    <property type="match status" value="1"/>
</dbReference>
<keyword evidence="1" id="KW-0479">Metal-binding</keyword>
<protein>
    <submittedName>
        <fullName evidence="4">Metallophosphoesterase</fullName>
    </submittedName>
</protein>
<dbReference type="Pfam" id="PF00149">
    <property type="entry name" value="Metallophos"/>
    <property type="match status" value="1"/>
</dbReference>
<keyword evidence="5" id="KW-1185">Reference proteome</keyword>
<keyword evidence="2" id="KW-0378">Hydrolase</keyword>
<feature type="domain" description="Calcineurin-like phosphoesterase" evidence="3">
    <location>
        <begin position="22"/>
        <end position="186"/>
    </location>
</feature>
<proteinExistence type="predicted"/>
<name>A0ABS6EW74_9CLOT</name>
<evidence type="ECO:0000313" key="5">
    <source>
        <dbReference type="Proteomes" id="UP000736583"/>
    </source>
</evidence>
<dbReference type="CDD" id="cd07385">
    <property type="entry name" value="MPP_YkuE_C"/>
    <property type="match status" value="1"/>
</dbReference>
<evidence type="ECO:0000313" key="4">
    <source>
        <dbReference type="EMBL" id="MBU5590474.1"/>
    </source>
</evidence>
<comment type="caution">
    <text evidence="4">The sequence shown here is derived from an EMBL/GenBank/DDBJ whole genome shotgun (WGS) entry which is preliminary data.</text>
</comment>
<accession>A0ABS6EW74</accession>
<organism evidence="4 5">
    <name type="scientific">Clostridium simiarum</name>
    <dbReference type="NCBI Taxonomy" id="2841506"/>
    <lineage>
        <taxon>Bacteria</taxon>
        <taxon>Bacillati</taxon>
        <taxon>Bacillota</taxon>
        <taxon>Clostridia</taxon>
        <taxon>Eubacteriales</taxon>
        <taxon>Clostridiaceae</taxon>
        <taxon>Clostridium</taxon>
    </lineage>
</organism>